<protein>
    <submittedName>
        <fullName evidence="2">Uncharacterized protein</fullName>
    </submittedName>
</protein>
<sequence>GCAVGRVGVKPTGEASHFRSSSQHPGGKQGQGASTDGSSLLKASRYVERAARHRQPRSAGSSCTRYLLRPAKSGRATPVRKLGYKAVADGTRRKYGGAE</sequence>
<feature type="non-terminal residue" evidence="2">
    <location>
        <position position="1"/>
    </location>
</feature>
<feature type="region of interest" description="Disordered" evidence="1">
    <location>
        <begin position="1"/>
        <end position="75"/>
    </location>
</feature>
<proteinExistence type="predicted"/>
<organism evidence="2">
    <name type="scientific">Tanacetum cinerariifolium</name>
    <name type="common">Dalmatian daisy</name>
    <name type="synonym">Chrysanthemum cinerariifolium</name>
    <dbReference type="NCBI Taxonomy" id="118510"/>
    <lineage>
        <taxon>Eukaryota</taxon>
        <taxon>Viridiplantae</taxon>
        <taxon>Streptophyta</taxon>
        <taxon>Embryophyta</taxon>
        <taxon>Tracheophyta</taxon>
        <taxon>Spermatophyta</taxon>
        <taxon>Magnoliopsida</taxon>
        <taxon>eudicotyledons</taxon>
        <taxon>Gunneridae</taxon>
        <taxon>Pentapetalae</taxon>
        <taxon>asterids</taxon>
        <taxon>campanulids</taxon>
        <taxon>Asterales</taxon>
        <taxon>Asteraceae</taxon>
        <taxon>Asteroideae</taxon>
        <taxon>Anthemideae</taxon>
        <taxon>Anthemidinae</taxon>
        <taxon>Tanacetum</taxon>
    </lineage>
</organism>
<feature type="non-terminal residue" evidence="2">
    <location>
        <position position="99"/>
    </location>
</feature>
<evidence type="ECO:0000256" key="1">
    <source>
        <dbReference type="SAM" id="MobiDB-lite"/>
    </source>
</evidence>
<name>A0A699R7R9_TANCI</name>
<dbReference type="AlphaFoldDB" id="A0A699R7R9"/>
<gene>
    <name evidence="2" type="ORF">Tci_853715</name>
</gene>
<dbReference type="EMBL" id="BKCJ011081075">
    <property type="protein sequence ID" value="GFC81745.1"/>
    <property type="molecule type" value="Genomic_DNA"/>
</dbReference>
<evidence type="ECO:0000313" key="2">
    <source>
        <dbReference type="EMBL" id="GFC81745.1"/>
    </source>
</evidence>
<comment type="caution">
    <text evidence="2">The sequence shown here is derived from an EMBL/GenBank/DDBJ whole genome shotgun (WGS) entry which is preliminary data.</text>
</comment>
<accession>A0A699R7R9</accession>
<reference evidence="2" key="1">
    <citation type="journal article" date="2019" name="Sci. Rep.">
        <title>Draft genome of Tanacetum cinerariifolium, the natural source of mosquito coil.</title>
        <authorList>
            <person name="Yamashiro T."/>
            <person name="Shiraishi A."/>
            <person name="Satake H."/>
            <person name="Nakayama K."/>
        </authorList>
    </citation>
    <scope>NUCLEOTIDE SEQUENCE</scope>
</reference>